<dbReference type="Proteomes" id="UP000053732">
    <property type="component" value="Unassembled WGS sequence"/>
</dbReference>
<accession>A0A0G4PVR5</accession>
<evidence type="ECO:0000313" key="1">
    <source>
        <dbReference type="EMBL" id="CRL30247.1"/>
    </source>
</evidence>
<sequence length="153" mass="17568">MMENSTYYAMNGGLGQLFRKLLYDHLQDERPKATEVVYQCSAPHRGTSVKLISAEELDELAKQPSSSDFNVGNPRIRILGQLVDSRSTNFYHMQREIRKTEKIPGREDLIQVLWFEHYWASHTELIKSSIGRDLLQAGTSKGPLPKDHPFNYS</sequence>
<organism evidence="1 2">
    <name type="scientific">Penicillium camemberti (strain FM 013)</name>
    <dbReference type="NCBI Taxonomy" id="1429867"/>
    <lineage>
        <taxon>Eukaryota</taxon>
        <taxon>Fungi</taxon>
        <taxon>Dikarya</taxon>
        <taxon>Ascomycota</taxon>
        <taxon>Pezizomycotina</taxon>
        <taxon>Eurotiomycetes</taxon>
        <taxon>Eurotiomycetidae</taxon>
        <taxon>Eurotiales</taxon>
        <taxon>Aspergillaceae</taxon>
        <taxon>Penicillium</taxon>
    </lineage>
</organism>
<protein>
    <submittedName>
        <fullName evidence="1">Immunoglobulin/major histocompatibility complex, conserved site</fullName>
    </submittedName>
</protein>
<evidence type="ECO:0000313" key="2">
    <source>
        <dbReference type="Proteomes" id="UP000053732"/>
    </source>
</evidence>
<gene>
    <name evidence="1" type="ORF">PCAMFM013_S046g000051</name>
</gene>
<dbReference type="EMBL" id="HG793179">
    <property type="protein sequence ID" value="CRL30247.1"/>
    <property type="molecule type" value="Genomic_DNA"/>
</dbReference>
<keyword evidence="2" id="KW-1185">Reference proteome</keyword>
<name>A0A0G4PVR5_PENC3</name>
<reference evidence="1 2" key="1">
    <citation type="journal article" date="2014" name="Nat. Commun.">
        <title>Multiple recent horizontal transfers of a large genomic region in cheese making fungi.</title>
        <authorList>
            <person name="Cheeseman K."/>
            <person name="Ropars J."/>
            <person name="Renault P."/>
            <person name="Dupont J."/>
            <person name="Gouzy J."/>
            <person name="Branca A."/>
            <person name="Abraham A.L."/>
            <person name="Ceppi M."/>
            <person name="Conseiller E."/>
            <person name="Debuchy R."/>
            <person name="Malagnac F."/>
            <person name="Goarin A."/>
            <person name="Silar P."/>
            <person name="Lacoste S."/>
            <person name="Sallet E."/>
            <person name="Bensimon A."/>
            <person name="Giraud T."/>
            <person name="Brygoo Y."/>
        </authorList>
    </citation>
    <scope>NUCLEOTIDE SEQUENCE [LARGE SCALE GENOMIC DNA]</scope>
    <source>
        <strain evidence="2">FM 013</strain>
    </source>
</reference>
<dbReference type="AlphaFoldDB" id="A0A0G4PVR5"/>
<proteinExistence type="predicted"/>